<dbReference type="EMBL" id="JBBXMP010000763">
    <property type="protein sequence ID" value="KAL0056994.1"/>
    <property type="molecule type" value="Genomic_DNA"/>
</dbReference>
<evidence type="ECO:0000256" key="1">
    <source>
        <dbReference type="SAM" id="MobiDB-lite"/>
    </source>
</evidence>
<gene>
    <name evidence="2" type="ORF">AAF712_016388</name>
</gene>
<reference evidence="2 3" key="1">
    <citation type="submission" date="2024-05" db="EMBL/GenBank/DDBJ databases">
        <title>A draft genome resource for the thread blight pathogen Marasmius tenuissimus strain MS-2.</title>
        <authorList>
            <person name="Yulfo-Soto G.E."/>
            <person name="Baruah I.K."/>
            <person name="Amoako-Attah I."/>
            <person name="Bukari Y."/>
            <person name="Meinhardt L.W."/>
            <person name="Bailey B.A."/>
            <person name="Cohen S.P."/>
        </authorList>
    </citation>
    <scope>NUCLEOTIDE SEQUENCE [LARGE SCALE GENOMIC DNA]</scope>
    <source>
        <strain evidence="2 3">MS-2</strain>
    </source>
</reference>
<evidence type="ECO:0000313" key="2">
    <source>
        <dbReference type="EMBL" id="KAL0056994.1"/>
    </source>
</evidence>
<protein>
    <submittedName>
        <fullName evidence="2">Uncharacterized protein</fullName>
    </submittedName>
</protein>
<feature type="region of interest" description="Disordered" evidence="1">
    <location>
        <begin position="238"/>
        <end position="259"/>
    </location>
</feature>
<keyword evidence="3" id="KW-1185">Reference proteome</keyword>
<dbReference type="Proteomes" id="UP001437256">
    <property type="component" value="Unassembled WGS sequence"/>
</dbReference>
<evidence type="ECO:0000313" key="3">
    <source>
        <dbReference type="Proteomes" id="UP001437256"/>
    </source>
</evidence>
<accession>A0ABR2Z7L4</accession>
<comment type="caution">
    <text evidence="2">The sequence shown here is derived from an EMBL/GenBank/DDBJ whole genome shotgun (WGS) entry which is preliminary data.</text>
</comment>
<sequence>MGYWLIKYLSSLRTISDPFLCMSNSLPSVSIRNDKDKDVVVTLGLNLGDIQPTQDTQEIQEDMVVHCGPYRPKGKLSIRFTDACGIPRSQPPIHLPAKRKIGNISFAEDKAEETLVDLDPSGEESEVESDWFEGPGEKVKATQKQQYLRYIRRYPSPELDRRRRESGRFLWFSQQHPHLYDENGRLNHEQARREGHGWRLPTFPPRKRVRVDRTLTASSVGSLSAGLGTCSNRWNAQAQVKREEAPDLSEIVPDSEEER</sequence>
<proteinExistence type="predicted"/>
<organism evidence="2 3">
    <name type="scientific">Marasmius tenuissimus</name>
    <dbReference type="NCBI Taxonomy" id="585030"/>
    <lineage>
        <taxon>Eukaryota</taxon>
        <taxon>Fungi</taxon>
        <taxon>Dikarya</taxon>
        <taxon>Basidiomycota</taxon>
        <taxon>Agaricomycotina</taxon>
        <taxon>Agaricomycetes</taxon>
        <taxon>Agaricomycetidae</taxon>
        <taxon>Agaricales</taxon>
        <taxon>Marasmiineae</taxon>
        <taxon>Marasmiaceae</taxon>
        <taxon>Marasmius</taxon>
    </lineage>
</organism>
<name>A0ABR2Z7L4_9AGAR</name>